<reference evidence="2 3" key="1">
    <citation type="submission" date="2014-04" db="EMBL/GenBank/DDBJ databases">
        <title>Evolutionary Origins and Diversification of the Mycorrhizal Mutualists.</title>
        <authorList>
            <consortium name="DOE Joint Genome Institute"/>
            <consortium name="Mycorrhizal Genomics Consortium"/>
            <person name="Kohler A."/>
            <person name="Kuo A."/>
            <person name="Nagy L.G."/>
            <person name="Floudas D."/>
            <person name="Copeland A."/>
            <person name="Barry K.W."/>
            <person name="Cichocki N."/>
            <person name="Veneault-Fourrey C."/>
            <person name="LaButti K."/>
            <person name="Lindquist E.A."/>
            <person name="Lipzen A."/>
            <person name="Lundell T."/>
            <person name="Morin E."/>
            <person name="Murat C."/>
            <person name="Riley R."/>
            <person name="Ohm R."/>
            <person name="Sun H."/>
            <person name="Tunlid A."/>
            <person name="Henrissat B."/>
            <person name="Grigoriev I.V."/>
            <person name="Hibbett D.S."/>
            <person name="Martin F."/>
        </authorList>
    </citation>
    <scope>NUCLEOTIDE SEQUENCE [LARGE SCALE GENOMIC DNA]</scope>
    <source>
        <strain evidence="2 3">MD-312</strain>
    </source>
</reference>
<feature type="compositionally biased region" description="Polar residues" evidence="1">
    <location>
        <begin position="51"/>
        <end position="65"/>
    </location>
</feature>
<proteinExistence type="predicted"/>
<evidence type="ECO:0000313" key="3">
    <source>
        <dbReference type="Proteomes" id="UP000053820"/>
    </source>
</evidence>
<dbReference type="EMBL" id="KN839997">
    <property type="protein sequence ID" value="KIJ58072.1"/>
    <property type="molecule type" value="Genomic_DNA"/>
</dbReference>
<feature type="compositionally biased region" description="Polar residues" evidence="1">
    <location>
        <begin position="1"/>
        <end position="24"/>
    </location>
</feature>
<dbReference type="OrthoDB" id="2686862at2759"/>
<name>A0A0C9W708_9AGAM</name>
<gene>
    <name evidence="2" type="ORF">HYDPIDRAFT_120040</name>
</gene>
<dbReference type="HOGENOM" id="CLU_740937_0_0_1"/>
<feature type="region of interest" description="Disordered" evidence="1">
    <location>
        <begin position="1"/>
        <end position="85"/>
    </location>
</feature>
<dbReference type="AlphaFoldDB" id="A0A0C9W708"/>
<evidence type="ECO:0000256" key="1">
    <source>
        <dbReference type="SAM" id="MobiDB-lite"/>
    </source>
</evidence>
<evidence type="ECO:0000313" key="2">
    <source>
        <dbReference type="EMBL" id="KIJ58072.1"/>
    </source>
</evidence>
<keyword evidence="3" id="KW-1185">Reference proteome</keyword>
<organism evidence="2 3">
    <name type="scientific">Hydnomerulius pinastri MD-312</name>
    <dbReference type="NCBI Taxonomy" id="994086"/>
    <lineage>
        <taxon>Eukaryota</taxon>
        <taxon>Fungi</taxon>
        <taxon>Dikarya</taxon>
        <taxon>Basidiomycota</taxon>
        <taxon>Agaricomycotina</taxon>
        <taxon>Agaricomycetes</taxon>
        <taxon>Agaricomycetidae</taxon>
        <taxon>Boletales</taxon>
        <taxon>Boletales incertae sedis</taxon>
        <taxon>Leucogyrophana</taxon>
    </lineage>
</organism>
<protein>
    <submittedName>
        <fullName evidence="2">Uncharacterized protein</fullName>
    </submittedName>
</protein>
<dbReference type="Proteomes" id="UP000053820">
    <property type="component" value="Unassembled WGS sequence"/>
</dbReference>
<sequence length="373" mass="42319">MQSNHGLYQEPWSTRTFTHSSTDGPSYADNSPDIPPTTSWSPMLWAGFQPQPYTNSDTWPTNLPSGTDKPPSSFPDPATNHFGRTSDICGAGHHEIVPPSVPTPLTMVHELATAPRNALPTHMIAGELDASVNASNPRTCEVLQDDLNFVTLNCSQIGDRDALRARFVLMVLTYAWIDKAYCMEFCPRFGDLWLRMIEGDDSGDDIWLWADDDEKWMQEHCGEECFLIGLGLKQKDWADAQGALRRRLDREQRISQALTTRNANPTLQDKSSSAHIRNADPAQRIAVIAWLIFSSKHTDNMFLQHGYTSHQNFRLEWLIDDWHESVRAILDSFPSFPEQPEEWKKFEEKRNAMGSNVWLRVPTTPTAYVNGSR</sequence>
<accession>A0A0C9W708</accession>